<keyword evidence="8 19" id="KW-0808">Transferase</keyword>
<dbReference type="GO" id="GO:0005524">
    <property type="term" value="F:ATP binding"/>
    <property type="evidence" value="ECO:0007669"/>
    <property type="project" value="UniProtKB-KW"/>
</dbReference>
<dbReference type="AlphaFoldDB" id="A0A379A8Q5"/>
<dbReference type="SUPFAM" id="SSF55874">
    <property type="entry name" value="ATPase domain of HSP90 chaperone/DNA topoisomerase II/histidine kinase"/>
    <property type="match status" value="1"/>
</dbReference>
<dbReference type="Gene3D" id="3.30.565.10">
    <property type="entry name" value="Histidine kinase-like ATPase, C-terminal domain"/>
    <property type="match status" value="1"/>
</dbReference>
<dbReference type="PANTHER" id="PTHR45436:SF14">
    <property type="entry name" value="SENSOR PROTEIN QSEC"/>
    <property type="match status" value="1"/>
</dbReference>
<sequence length="451" mass="50498">MRSMSLFLRLGIGFVLLLGICWASASLSAWHQTRETLDELFDTQQMLLAKRLLTLDFSSLDNATLPKTKEILRHHRGDQDDDALAFAVFTRDGRQVMNDGDNGRYLPFEAEYQGFHEGQLTNDDDRWRFVWLTTPDQQFRVVVGQESEYRDDMTRDLMKASMLPWLIALPFMLLLLIGLVWSELRPLKTLAQQLAQRAPDDDTPLQADRVPKEVQPLMVALNGLFSRISAMMQRERRFTSDAAHELRSPLAALQVQSEVIQLTADDEVMRSHALQQLDAGIIRATRLVDQLLTLSRVEADDARSAFETVALKRTVQETLAAQLPLADKTGVTLRLHADADPQIQGHPLLLSLLVRNLLDNAIRYTPAGSEVDVRLQANSLSVEDNGEGLSAADLQRLGERFWRPPGQEKSGSGLGLSIVRNIAQLHGMQVSFSQRSGGGLCVMLRWSAPAP</sequence>
<keyword evidence="5" id="KW-1003">Cell membrane</keyword>
<dbReference type="InterPro" id="IPR036097">
    <property type="entry name" value="HisK_dim/P_sf"/>
</dbReference>
<organism evidence="19 20">
    <name type="scientific">Enterobacter agglomerans</name>
    <name type="common">Erwinia herbicola</name>
    <name type="synonym">Pantoea agglomerans</name>
    <dbReference type="NCBI Taxonomy" id="549"/>
    <lineage>
        <taxon>Bacteria</taxon>
        <taxon>Pseudomonadati</taxon>
        <taxon>Pseudomonadota</taxon>
        <taxon>Gammaproteobacteria</taxon>
        <taxon>Enterobacterales</taxon>
        <taxon>Erwiniaceae</taxon>
        <taxon>Pantoea</taxon>
        <taxon>Pantoea agglomerans group</taxon>
    </lineage>
</organism>
<dbReference type="Pfam" id="PF00512">
    <property type="entry name" value="HisKA"/>
    <property type="match status" value="1"/>
</dbReference>
<dbReference type="PRINTS" id="PR00344">
    <property type="entry name" value="BCTRLSENSOR"/>
</dbReference>
<dbReference type="Proteomes" id="UP000254640">
    <property type="component" value="Unassembled WGS sequence"/>
</dbReference>
<gene>
    <name evidence="19" type="primary">qseC_1</name>
    <name evidence="19" type="ORF">NCTC9381_00093</name>
</gene>
<evidence type="ECO:0000256" key="7">
    <source>
        <dbReference type="ARBA" id="ARBA00022553"/>
    </source>
</evidence>
<dbReference type="GeneID" id="66824059"/>
<dbReference type="InterPro" id="IPR036890">
    <property type="entry name" value="HATPase_C_sf"/>
</dbReference>
<dbReference type="InterPro" id="IPR003660">
    <property type="entry name" value="HAMP_dom"/>
</dbReference>
<dbReference type="CDD" id="cd00082">
    <property type="entry name" value="HisKA"/>
    <property type="match status" value="1"/>
</dbReference>
<dbReference type="PROSITE" id="PS50109">
    <property type="entry name" value="HIS_KIN"/>
    <property type="match status" value="1"/>
</dbReference>
<keyword evidence="10" id="KW-0547">Nucleotide-binding</keyword>
<evidence type="ECO:0000256" key="10">
    <source>
        <dbReference type="ARBA" id="ARBA00022741"/>
    </source>
</evidence>
<dbReference type="InterPro" id="IPR059132">
    <property type="entry name" value="QseC"/>
</dbReference>
<evidence type="ECO:0000256" key="4">
    <source>
        <dbReference type="ARBA" id="ARBA00017234"/>
    </source>
</evidence>
<dbReference type="SMART" id="SM00387">
    <property type="entry name" value="HATPase_c"/>
    <property type="match status" value="1"/>
</dbReference>
<comment type="subcellular location">
    <subcellularLocation>
        <location evidence="2">Cell inner membrane</location>
        <topology evidence="2">Multi-pass membrane protein</topology>
    </subcellularLocation>
</comment>
<dbReference type="EC" id="2.7.13.3" evidence="3"/>
<dbReference type="GO" id="GO:0005886">
    <property type="term" value="C:plasma membrane"/>
    <property type="evidence" value="ECO:0007669"/>
    <property type="project" value="TreeGrafter"/>
</dbReference>
<dbReference type="Pfam" id="PF02518">
    <property type="entry name" value="HATPase_c"/>
    <property type="match status" value="1"/>
</dbReference>
<name>A0A379A8Q5_ENTAG</name>
<keyword evidence="14" id="KW-0902">Two-component regulatory system</keyword>
<feature type="domain" description="Histidine kinase" evidence="17">
    <location>
        <begin position="241"/>
        <end position="450"/>
    </location>
</feature>
<evidence type="ECO:0000256" key="1">
    <source>
        <dbReference type="ARBA" id="ARBA00000085"/>
    </source>
</evidence>
<dbReference type="Pfam" id="PF08521">
    <property type="entry name" value="2CSK_N"/>
    <property type="match status" value="1"/>
</dbReference>
<feature type="transmembrane region" description="Helical" evidence="16">
    <location>
        <begin position="162"/>
        <end position="181"/>
    </location>
</feature>
<keyword evidence="7" id="KW-0597">Phosphoprotein</keyword>
<dbReference type="SUPFAM" id="SSF47384">
    <property type="entry name" value="Homodimeric domain of signal transducing histidine kinase"/>
    <property type="match status" value="1"/>
</dbReference>
<evidence type="ECO:0000313" key="20">
    <source>
        <dbReference type="Proteomes" id="UP000254640"/>
    </source>
</evidence>
<evidence type="ECO:0000256" key="16">
    <source>
        <dbReference type="SAM" id="Phobius"/>
    </source>
</evidence>
<dbReference type="Gene3D" id="1.20.5.1040">
    <property type="entry name" value="Sensor protein qsec"/>
    <property type="match status" value="2"/>
</dbReference>
<evidence type="ECO:0000256" key="14">
    <source>
        <dbReference type="ARBA" id="ARBA00023012"/>
    </source>
</evidence>
<evidence type="ECO:0000256" key="15">
    <source>
        <dbReference type="ARBA" id="ARBA00023136"/>
    </source>
</evidence>
<evidence type="ECO:0000256" key="6">
    <source>
        <dbReference type="ARBA" id="ARBA00022519"/>
    </source>
</evidence>
<proteinExistence type="predicted"/>
<dbReference type="FunFam" id="1.10.287.130:FF:000035">
    <property type="entry name" value="Two-component sensor histidine kinase"/>
    <property type="match status" value="1"/>
</dbReference>
<dbReference type="InterPro" id="IPR004358">
    <property type="entry name" value="Sig_transdc_His_kin-like_C"/>
</dbReference>
<dbReference type="InterPro" id="IPR003594">
    <property type="entry name" value="HATPase_dom"/>
</dbReference>
<dbReference type="PROSITE" id="PS50885">
    <property type="entry name" value="HAMP"/>
    <property type="match status" value="1"/>
</dbReference>
<accession>A0A379A8Q5</accession>
<dbReference type="STRING" id="549.BEE12_06715"/>
<evidence type="ECO:0000256" key="3">
    <source>
        <dbReference type="ARBA" id="ARBA00012438"/>
    </source>
</evidence>
<evidence type="ECO:0000259" key="17">
    <source>
        <dbReference type="PROSITE" id="PS50109"/>
    </source>
</evidence>
<keyword evidence="15 16" id="KW-0472">Membrane</keyword>
<evidence type="ECO:0000256" key="11">
    <source>
        <dbReference type="ARBA" id="ARBA00022777"/>
    </source>
</evidence>
<dbReference type="Gene3D" id="1.10.287.130">
    <property type="match status" value="1"/>
</dbReference>
<evidence type="ECO:0000256" key="9">
    <source>
        <dbReference type="ARBA" id="ARBA00022692"/>
    </source>
</evidence>
<dbReference type="InterPro" id="IPR003661">
    <property type="entry name" value="HisK_dim/P_dom"/>
</dbReference>
<keyword evidence="6" id="KW-0997">Cell inner membrane</keyword>
<evidence type="ECO:0000256" key="12">
    <source>
        <dbReference type="ARBA" id="ARBA00022840"/>
    </source>
</evidence>
<feature type="domain" description="HAMP" evidence="18">
    <location>
        <begin position="181"/>
        <end position="233"/>
    </location>
</feature>
<dbReference type="EMBL" id="UGSO01000001">
    <property type="protein sequence ID" value="SUB14261.1"/>
    <property type="molecule type" value="Genomic_DNA"/>
</dbReference>
<evidence type="ECO:0000256" key="8">
    <source>
        <dbReference type="ARBA" id="ARBA00022679"/>
    </source>
</evidence>
<dbReference type="PANTHER" id="PTHR45436">
    <property type="entry name" value="SENSOR HISTIDINE KINASE YKOH"/>
    <property type="match status" value="1"/>
</dbReference>
<dbReference type="InterPro" id="IPR050428">
    <property type="entry name" value="TCS_sensor_his_kinase"/>
</dbReference>
<keyword evidence="20" id="KW-1185">Reference proteome</keyword>
<evidence type="ECO:0000313" key="19">
    <source>
        <dbReference type="EMBL" id="SUB14261.1"/>
    </source>
</evidence>
<dbReference type="RefSeq" id="WP_081114160.1">
    <property type="nucleotide sequence ID" value="NZ_CP077366.1"/>
</dbReference>
<evidence type="ECO:0000256" key="13">
    <source>
        <dbReference type="ARBA" id="ARBA00022989"/>
    </source>
</evidence>
<reference evidence="19 20" key="1">
    <citation type="submission" date="2018-06" db="EMBL/GenBank/DDBJ databases">
        <authorList>
            <consortium name="Pathogen Informatics"/>
            <person name="Doyle S."/>
        </authorList>
    </citation>
    <scope>NUCLEOTIDE SEQUENCE [LARGE SCALE GENOMIC DNA]</scope>
    <source>
        <strain evidence="19 20">NCTC9381</strain>
    </source>
</reference>
<keyword evidence="13 16" id="KW-1133">Transmembrane helix</keyword>
<comment type="catalytic activity">
    <reaction evidence="1">
        <text>ATP + protein L-histidine = ADP + protein N-phospho-L-histidine.</text>
        <dbReference type="EC" id="2.7.13.3"/>
    </reaction>
</comment>
<evidence type="ECO:0000256" key="5">
    <source>
        <dbReference type="ARBA" id="ARBA00022475"/>
    </source>
</evidence>
<keyword evidence="12" id="KW-0067">ATP-binding</keyword>
<evidence type="ECO:0000259" key="18">
    <source>
        <dbReference type="PROSITE" id="PS50885"/>
    </source>
</evidence>
<dbReference type="GO" id="GO:0000155">
    <property type="term" value="F:phosphorelay sensor kinase activity"/>
    <property type="evidence" value="ECO:0007669"/>
    <property type="project" value="InterPro"/>
</dbReference>
<keyword evidence="11" id="KW-0418">Kinase</keyword>
<dbReference type="InterPro" id="IPR013727">
    <property type="entry name" value="2CSK_N"/>
</dbReference>
<dbReference type="NCBIfam" id="NF007664">
    <property type="entry name" value="PRK10337.1"/>
    <property type="match status" value="1"/>
</dbReference>
<evidence type="ECO:0000256" key="2">
    <source>
        <dbReference type="ARBA" id="ARBA00004429"/>
    </source>
</evidence>
<keyword evidence="9 16" id="KW-0812">Transmembrane</keyword>
<dbReference type="SMART" id="SM00388">
    <property type="entry name" value="HisKA"/>
    <property type="match status" value="1"/>
</dbReference>
<dbReference type="InterPro" id="IPR005467">
    <property type="entry name" value="His_kinase_dom"/>
</dbReference>
<protein>
    <recommendedName>
        <fullName evidence="4">Sensor protein QseC</fullName>
        <ecNumber evidence="3">2.7.13.3</ecNumber>
    </recommendedName>
</protein>